<evidence type="ECO:0000313" key="2">
    <source>
        <dbReference type="EMBL" id="HCO25042.1"/>
    </source>
</evidence>
<name>A0A3D3RAC9_9PLAN</name>
<dbReference type="RefSeq" id="WP_002647089.1">
    <property type="nucleotide sequence ID" value="NZ_CAXAST010000006.1"/>
</dbReference>
<protein>
    <submittedName>
        <fullName evidence="2">Uncharacterized protein</fullName>
    </submittedName>
</protein>
<gene>
    <name evidence="2" type="ORF">DIT97_19190</name>
    <name evidence="3" type="ORF">GmarT_50870</name>
</gene>
<dbReference type="AlphaFoldDB" id="A0A3D3RAC9"/>
<feature type="transmembrane region" description="Helical" evidence="1">
    <location>
        <begin position="40"/>
        <end position="58"/>
    </location>
</feature>
<dbReference type="Proteomes" id="UP000263642">
    <property type="component" value="Unassembled WGS sequence"/>
</dbReference>
<dbReference type="Proteomes" id="UP000322887">
    <property type="component" value="Chromosome"/>
</dbReference>
<dbReference type="EMBL" id="CP042910">
    <property type="protein sequence ID" value="QEG19190.1"/>
    <property type="molecule type" value="Genomic_DNA"/>
</dbReference>
<sequence length="62" mass="6735">MADAPKKMIMGSMAVSGIVALLALVDIAMGIPFRGSTMMDIMFLISAGLVLFLCWDAWKDLR</sequence>
<keyword evidence="1" id="KW-1133">Transmembrane helix</keyword>
<evidence type="ECO:0000256" key="1">
    <source>
        <dbReference type="SAM" id="Phobius"/>
    </source>
</evidence>
<dbReference type="EMBL" id="DQAY01000115">
    <property type="protein sequence ID" value="HCO25042.1"/>
    <property type="molecule type" value="Genomic_DNA"/>
</dbReference>
<reference evidence="3 5" key="2">
    <citation type="submission" date="2019-08" db="EMBL/GenBank/DDBJ databases">
        <title>Deep-cultivation of Planctomycetes and their phenomic and genomic characterization uncovers novel biology.</title>
        <authorList>
            <person name="Wiegand S."/>
            <person name="Jogler M."/>
            <person name="Boedeker C."/>
            <person name="Pinto D."/>
            <person name="Vollmers J."/>
            <person name="Rivas-Marin E."/>
            <person name="Kohn T."/>
            <person name="Peeters S.H."/>
            <person name="Heuer A."/>
            <person name="Rast P."/>
            <person name="Oberbeckmann S."/>
            <person name="Bunk B."/>
            <person name="Jeske O."/>
            <person name="Meyerdierks A."/>
            <person name="Storesund J.E."/>
            <person name="Kallscheuer N."/>
            <person name="Luecker S."/>
            <person name="Lage O.M."/>
            <person name="Pohl T."/>
            <person name="Merkel B.J."/>
            <person name="Hornburger P."/>
            <person name="Mueller R.-W."/>
            <person name="Bruemmer F."/>
            <person name="Labrenz M."/>
            <person name="Spormann A.M."/>
            <person name="Op den Camp H."/>
            <person name="Overmann J."/>
            <person name="Amann R."/>
            <person name="Jetten M.S.M."/>
            <person name="Mascher T."/>
            <person name="Medema M.H."/>
            <person name="Devos D.P."/>
            <person name="Kaster A.-K."/>
            <person name="Ovreas L."/>
            <person name="Rohde M."/>
            <person name="Galperin M.Y."/>
            <person name="Jogler C."/>
        </authorList>
    </citation>
    <scope>NUCLEOTIDE SEQUENCE [LARGE SCALE GENOMIC DNA]</scope>
    <source>
        <strain evidence="3 5">DSM 8797</strain>
    </source>
</reference>
<keyword evidence="5" id="KW-1185">Reference proteome</keyword>
<accession>A0A517XI10</accession>
<organism evidence="2 4">
    <name type="scientific">Gimesia maris</name>
    <dbReference type="NCBI Taxonomy" id="122"/>
    <lineage>
        <taxon>Bacteria</taxon>
        <taxon>Pseudomonadati</taxon>
        <taxon>Planctomycetota</taxon>
        <taxon>Planctomycetia</taxon>
        <taxon>Planctomycetales</taxon>
        <taxon>Planctomycetaceae</taxon>
        <taxon>Gimesia</taxon>
    </lineage>
</organism>
<keyword evidence="1" id="KW-0472">Membrane</keyword>
<proteinExistence type="predicted"/>
<reference evidence="2 4" key="1">
    <citation type="journal article" date="2018" name="Nat. Biotechnol.">
        <title>A standardized bacterial taxonomy based on genome phylogeny substantially revises the tree of life.</title>
        <authorList>
            <person name="Parks D.H."/>
            <person name="Chuvochina M."/>
            <person name="Waite D.W."/>
            <person name="Rinke C."/>
            <person name="Skarshewski A."/>
            <person name="Chaumeil P.A."/>
            <person name="Hugenholtz P."/>
        </authorList>
    </citation>
    <scope>NUCLEOTIDE SEQUENCE [LARGE SCALE GENOMIC DNA]</scope>
    <source>
        <strain evidence="2">UBA9375</strain>
    </source>
</reference>
<accession>A0A3D3RAC9</accession>
<evidence type="ECO:0000313" key="4">
    <source>
        <dbReference type="Proteomes" id="UP000263642"/>
    </source>
</evidence>
<evidence type="ECO:0000313" key="5">
    <source>
        <dbReference type="Proteomes" id="UP000322887"/>
    </source>
</evidence>
<dbReference type="GeneID" id="98649527"/>
<keyword evidence="1" id="KW-0812">Transmembrane</keyword>
<evidence type="ECO:0000313" key="3">
    <source>
        <dbReference type="EMBL" id="QEG19190.1"/>
    </source>
</evidence>